<gene>
    <name evidence="1" type="ORF">RI048_21240</name>
</gene>
<proteinExistence type="predicted"/>
<dbReference type="EMBL" id="JAVLSJ010000012">
    <property type="protein sequence ID" value="MDR9850771.1"/>
    <property type="molecule type" value="Genomic_DNA"/>
</dbReference>
<dbReference type="RefSeq" id="WP_310841105.1">
    <property type="nucleotide sequence ID" value="NZ_JAVLSJ010000012.1"/>
</dbReference>
<evidence type="ECO:0000313" key="1">
    <source>
        <dbReference type="EMBL" id="MDR9850771.1"/>
    </source>
</evidence>
<evidence type="ECO:0000313" key="2">
    <source>
        <dbReference type="Proteomes" id="UP001246576"/>
    </source>
</evidence>
<dbReference type="Proteomes" id="UP001246576">
    <property type="component" value="Unassembled WGS sequence"/>
</dbReference>
<reference evidence="1" key="1">
    <citation type="submission" date="2023-09" db="EMBL/GenBank/DDBJ databases">
        <title>Description of first Herbaspirillum huttiense subsp. nephrolepsisexaltata and Herbaspirillum huttiense subsp. lycopersicon.</title>
        <authorList>
            <person name="Poudel M."/>
            <person name="Sharma A."/>
            <person name="Goss E."/>
            <person name="Tapia J.H."/>
            <person name="Harmon C.M."/>
            <person name="Jones J.B."/>
        </authorList>
    </citation>
    <scope>NUCLEOTIDE SEQUENCE</scope>
    <source>
        <strain evidence="1">SE1</strain>
    </source>
</reference>
<sequence length="47" mass="5309">MAKELKEELSPAEIGLLVRTMETLRDDLRKLADALHEAATDIEEEDV</sequence>
<comment type="caution">
    <text evidence="1">The sequence shown here is derived from an EMBL/GenBank/DDBJ whole genome shotgun (WGS) entry which is preliminary data.</text>
</comment>
<accession>A0ABU2ERJ9</accession>
<keyword evidence="2" id="KW-1185">Reference proteome</keyword>
<organism evidence="1 2">
    <name type="scientific">Herbaspirillum huttiense subsp. lycopersici</name>
    <dbReference type="NCBI Taxonomy" id="3074428"/>
    <lineage>
        <taxon>Bacteria</taxon>
        <taxon>Pseudomonadati</taxon>
        <taxon>Pseudomonadota</taxon>
        <taxon>Betaproteobacteria</taxon>
        <taxon>Burkholderiales</taxon>
        <taxon>Oxalobacteraceae</taxon>
        <taxon>Herbaspirillum</taxon>
    </lineage>
</organism>
<protein>
    <submittedName>
        <fullName evidence="1">Uncharacterized protein</fullName>
    </submittedName>
</protein>
<name>A0ABU2ERJ9_9BURK</name>